<sequence length="165" mass="18891">MKIPFSPFIFLVISMAFSLHVQAHRYHFGLTELSVNKRTQMLEVSHRFFVADMQRALSLNADKDLKDVPAQIEKYINARFQIRDEKGTALKPEWVGMEADVHNIWIYQEVPLADIQGNQLTVRQSMLMDIERDQVNTLNVTSDGKTTSHTLTPGANQVLVDLQVH</sequence>
<dbReference type="RefSeq" id="WP_266002167.1">
    <property type="nucleotide sequence ID" value="NZ_JAPHQB010000002.1"/>
</dbReference>
<evidence type="ECO:0008006" key="3">
    <source>
        <dbReference type="Google" id="ProtNLM"/>
    </source>
</evidence>
<reference evidence="1" key="1">
    <citation type="submission" date="2022-11" db="EMBL/GenBank/DDBJ databases">
        <title>Chitin-degrading and fungicidal potential of chitinolytic bacterial strains from marine environment of the Pacific Ocean regions.</title>
        <authorList>
            <person name="Pentekhina I."/>
            <person name="Nedashkovskaya O."/>
            <person name="Seitkalieva A."/>
            <person name="Podvolotskaya A."/>
            <person name="Tekutyeva L."/>
            <person name="Balabanova L."/>
        </authorList>
    </citation>
    <scope>NUCLEOTIDE SEQUENCE</scope>
    <source>
        <strain evidence="1">KMM 6838</strain>
    </source>
</reference>
<evidence type="ECO:0000313" key="1">
    <source>
        <dbReference type="EMBL" id="MCX2800525.1"/>
    </source>
</evidence>
<proteinExistence type="predicted"/>
<evidence type="ECO:0000313" key="2">
    <source>
        <dbReference type="Proteomes" id="UP001209730"/>
    </source>
</evidence>
<comment type="caution">
    <text evidence="1">The sequence shown here is derived from an EMBL/GenBank/DDBJ whole genome shotgun (WGS) entry which is preliminary data.</text>
</comment>
<protein>
    <recommendedName>
        <fullName evidence="3">Orphan protein</fullName>
    </recommendedName>
</protein>
<accession>A0AB35HWB6</accession>
<dbReference type="AlphaFoldDB" id="A0AB35HWB6"/>
<dbReference type="Pfam" id="PF20420">
    <property type="entry name" value="DUF6702"/>
    <property type="match status" value="1"/>
</dbReference>
<name>A0AB35HWB6_MICTH</name>
<gene>
    <name evidence="1" type="ORF">OQJ68_01855</name>
</gene>
<dbReference type="InterPro" id="IPR046525">
    <property type="entry name" value="DUF6702"/>
</dbReference>
<organism evidence="1 2">
    <name type="scientific">Microbulbifer thermotolerans</name>
    <dbReference type="NCBI Taxonomy" id="252514"/>
    <lineage>
        <taxon>Bacteria</taxon>
        <taxon>Pseudomonadati</taxon>
        <taxon>Pseudomonadota</taxon>
        <taxon>Gammaproteobacteria</taxon>
        <taxon>Cellvibrionales</taxon>
        <taxon>Microbulbiferaceae</taxon>
        <taxon>Microbulbifer</taxon>
    </lineage>
</organism>
<dbReference type="Proteomes" id="UP001209730">
    <property type="component" value="Unassembled WGS sequence"/>
</dbReference>
<dbReference type="EMBL" id="JAPHQB010000002">
    <property type="protein sequence ID" value="MCX2800525.1"/>
    <property type="molecule type" value="Genomic_DNA"/>
</dbReference>